<protein>
    <submittedName>
        <fullName evidence="2">Uncharacterized protein</fullName>
    </submittedName>
</protein>
<organism evidence="2 3">
    <name type="scientific">Leptidea sinapis</name>
    <dbReference type="NCBI Taxonomy" id="189913"/>
    <lineage>
        <taxon>Eukaryota</taxon>
        <taxon>Metazoa</taxon>
        <taxon>Ecdysozoa</taxon>
        <taxon>Arthropoda</taxon>
        <taxon>Hexapoda</taxon>
        <taxon>Insecta</taxon>
        <taxon>Pterygota</taxon>
        <taxon>Neoptera</taxon>
        <taxon>Endopterygota</taxon>
        <taxon>Lepidoptera</taxon>
        <taxon>Glossata</taxon>
        <taxon>Ditrysia</taxon>
        <taxon>Papilionoidea</taxon>
        <taxon>Pieridae</taxon>
        <taxon>Dismorphiinae</taxon>
        <taxon>Leptidea</taxon>
    </lineage>
</organism>
<dbReference type="Proteomes" id="UP000324832">
    <property type="component" value="Unassembled WGS sequence"/>
</dbReference>
<evidence type="ECO:0000313" key="3">
    <source>
        <dbReference type="Proteomes" id="UP000324832"/>
    </source>
</evidence>
<accession>A0A5E4Q304</accession>
<evidence type="ECO:0000313" key="2">
    <source>
        <dbReference type="EMBL" id="VVC91483.1"/>
    </source>
</evidence>
<name>A0A5E4Q304_9NEOP</name>
<keyword evidence="3" id="KW-1185">Reference proteome</keyword>
<dbReference type="EMBL" id="FZQP02001070">
    <property type="protein sequence ID" value="VVC91483.1"/>
    <property type="molecule type" value="Genomic_DNA"/>
</dbReference>
<evidence type="ECO:0000256" key="1">
    <source>
        <dbReference type="SAM" id="MobiDB-lite"/>
    </source>
</evidence>
<gene>
    <name evidence="2" type="ORF">LSINAPIS_LOCUS4146</name>
</gene>
<feature type="region of interest" description="Disordered" evidence="1">
    <location>
        <begin position="61"/>
        <end position="87"/>
    </location>
</feature>
<dbReference type="AlphaFoldDB" id="A0A5E4Q304"/>
<proteinExistence type="predicted"/>
<reference evidence="2 3" key="1">
    <citation type="submission" date="2017-07" db="EMBL/GenBank/DDBJ databases">
        <authorList>
            <person name="Talla V."/>
            <person name="Backstrom N."/>
        </authorList>
    </citation>
    <scope>NUCLEOTIDE SEQUENCE [LARGE SCALE GENOMIC DNA]</scope>
</reference>
<sequence length="87" mass="9467">MKRGSKCETAEELMTLLLQALTFISSGKIRPFQQVSSVKTRVETVSWSLANIQSPEESSLKSASGFVPCRPGGGGQNHVGIHQDHIR</sequence>